<keyword evidence="3" id="KW-0812">Transmembrane</keyword>
<feature type="region of interest" description="Disordered" evidence="2">
    <location>
        <begin position="185"/>
        <end position="224"/>
    </location>
</feature>
<comment type="caution">
    <text evidence="4">The sequence shown here is derived from an EMBL/GenBank/DDBJ whole genome shotgun (WGS) entry which is preliminary data.</text>
</comment>
<proteinExistence type="predicted"/>
<reference evidence="4 5" key="1">
    <citation type="journal article" date="2015" name="Genome Biol. Evol.">
        <title>Comparative Genomics of a Bacterivorous Green Alga Reveals Evolutionary Causalities and Consequences of Phago-Mixotrophic Mode of Nutrition.</title>
        <authorList>
            <person name="Burns J.A."/>
            <person name="Paasch A."/>
            <person name="Narechania A."/>
            <person name="Kim E."/>
        </authorList>
    </citation>
    <scope>NUCLEOTIDE SEQUENCE [LARGE SCALE GENOMIC DNA]</scope>
    <source>
        <strain evidence="4 5">PLY_AMNH</strain>
    </source>
</reference>
<keyword evidence="1" id="KW-0175">Coiled coil</keyword>
<feature type="region of interest" description="Disordered" evidence="2">
    <location>
        <begin position="1099"/>
        <end position="1134"/>
    </location>
</feature>
<feature type="compositionally biased region" description="Polar residues" evidence="2">
    <location>
        <begin position="1968"/>
        <end position="1977"/>
    </location>
</feature>
<feature type="transmembrane region" description="Helical" evidence="3">
    <location>
        <begin position="1743"/>
        <end position="1762"/>
    </location>
</feature>
<dbReference type="InterPro" id="IPR013783">
    <property type="entry name" value="Ig-like_fold"/>
</dbReference>
<feature type="non-terminal residue" evidence="4">
    <location>
        <position position="1"/>
    </location>
</feature>
<protein>
    <recommendedName>
        <fullName evidence="6">Polycystin cation channel PKD1/PKD2 domain-containing protein</fullName>
    </recommendedName>
</protein>
<feature type="region of interest" description="Disordered" evidence="2">
    <location>
        <begin position="1954"/>
        <end position="2062"/>
    </location>
</feature>
<feature type="compositionally biased region" description="Pro residues" evidence="2">
    <location>
        <begin position="192"/>
        <end position="222"/>
    </location>
</feature>
<feature type="coiled-coil region" evidence="1">
    <location>
        <begin position="2232"/>
        <end position="2266"/>
    </location>
</feature>
<dbReference type="Proteomes" id="UP001190700">
    <property type="component" value="Unassembled WGS sequence"/>
</dbReference>
<feature type="region of interest" description="Disordered" evidence="2">
    <location>
        <begin position="1312"/>
        <end position="1350"/>
    </location>
</feature>
<gene>
    <name evidence="4" type="ORF">CYMTET_5024</name>
</gene>
<accession>A0AAE0H070</accession>
<feature type="transmembrane region" description="Helical" evidence="3">
    <location>
        <begin position="1769"/>
        <end position="1802"/>
    </location>
</feature>
<evidence type="ECO:0000256" key="1">
    <source>
        <dbReference type="SAM" id="Coils"/>
    </source>
</evidence>
<name>A0AAE0H070_9CHLO</name>
<feature type="compositionally biased region" description="Basic and acidic residues" evidence="2">
    <location>
        <begin position="1954"/>
        <end position="1966"/>
    </location>
</feature>
<dbReference type="PANTHER" id="PTHR10877:SF183">
    <property type="entry name" value="AT14535P-RELATED"/>
    <property type="match status" value="1"/>
</dbReference>
<dbReference type="Gene3D" id="2.60.40.10">
    <property type="entry name" value="Immunoglobulins"/>
    <property type="match status" value="3"/>
</dbReference>
<evidence type="ECO:0000313" key="5">
    <source>
        <dbReference type="Proteomes" id="UP001190700"/>
    </source>
</evidence>
<feature type="transmembrane region" description="Helical" evidence="3">
    <location>
        <begin position="1853"/>
        <end position="1879"/>
    </location>
</feature>
<evidence type="ECO:0000256" key="3">
    <source>
        <dbReference type="SAM" id="Phobius"/>
    </source>
</evidence>
<dbReference type="PANTHER" id="PTHR10877">
    <property type="entry name" value="POLYCYSTIN FAMILY MEMBER"/>
    <property type="match status" value="1"/>
</dbReference>
<sequence>PSPPPPTISLSGEEGGSLEIHEGTCIRALEGQDVNEVYLWTVTGPSALTWHYAFPPGSADNFADFCGWIPGDYSSVVTFSDLDLSGFNDGNFSATFQATFIASMAAAASIESDAVTITSIVSGSCAVHSTAIFSSSGARAAFSSALISNPGDIFASSTFFDDFGPVTATADTPPQLLSAVPFPLQEMATSPSPSPPLPPLEPPPASPPSSPQLPSPPLPSPSFPIQATEAMESAVFLSSEEGDAVLLEVDVGEAASVELVELDYEEETSSVTYTGKPDVEPPVITLVGDAVVEVRLMAEYRDAGASAVDLVDGSVRVDVVGLEAVNTELATPADAPFVLTYSAQDAAGNAAVPMTRSVAVVDPCSPPTYYCRDLDLCSVCPAGSSDPAECICMSSWVALEAEVVEVVEEFVPVEDVTAPVIILLGDGQLGVNNQGEVFMAHVVKQFTDFVAPPTHAEDDIDGNLTDVITKFGQVDTAILTTDDSPHLITYNVHDAAGNEARIARRRVYVVSSCPEGWVMCSGADQCVERILDCSLGRTEESEFNAQANTPPEVALVGLEVVSVLQHRAYASCGKGALLTEVCDRGASAVDAEEGVLDARVLACSPDNVSFPFVEVGIQPCEVDTTVPGRYQIVFSVTDSSGAFASTVRTVVVEPSCPIGEALCAGRTDCSRGGLCMEDLDGLPEEEETEPSPPAMALVLSDTASTSVRVKKNARYELCAMGQTPAAEGDCEPGVTAVSSATGLDLSMQVLSCPPEDCLPFGCPGHEMWLQKGLRSCLDTAADVGTVFELRFTVFDDNMPPRNATVARLITIVSPCAEGEELCEGDVCSSSPCAVHMTLTTEEDVLPPEVGLLSVSSPFAASNQSGDSDAAPVLTSSSGTFWTSQTSYGQLAPGGLLVRCSSWGELEAAATALSGDEGDSDSGGPNCSAAAWDAEDGDLTSSLEVEQVYDSPVCSGGEEGGDDAPRCISSGSCPPEALRAGECAPGVYEYAWSVVDLGGSEARVVEVVEVVERATVEIQVRLNSGAEDLAAAEAEAAAIEAGGDEAQAVRSALAQLAGVSADEIELGAVSAEEEEGASPKGYVLVVDAIVHVATSSIPSASAATGDRRRLTSMPPLVSMSPSSPPASTEGDEGEVTPSAAMVQSAAIAAAVEAGAAGSGEGTLSSYLGPQQATPVSGAARGMHQAQATASAQLASVEQEMASLRGTAHVQGLASEAAEGWLHGREQVQSRFDELSQGLTTAVENAEMLAQNQAAISSLTMNATEAAKALFLSTLNAAVASGYEAPDREPCTTGRDTSGSAEFVISLLPEAVSPPPVSRLHQRHQRRLQGRGGAGGATSKTAGQQSEAAEGQVDAESVLLDLENLQATEWRPARYIGLEGSNQLLGGMMLMQYRVAAPSNHACTDRFRSLAAPCFTVAAGNEHPYGSDPVFRPRSNMYRADLFAGSYYNLSAANPSEGTHTLTPFEGLNIDGFDDGGYPFYFDAGVTGARALQLLSMLYQGLYLDDQTQAMEVRLLTWNAERHCLTNLRVEFRRAIGAGTFRATTYASPYSFLYIDEDMITLGIWYSVWLLLLFLIFIRELLSQLVVFYVTELQNHMHINFQIRSSTMMVALKALVSNGMRQIHMLWSLHALFTFSMTLYSLWLKDGLLLELRYDLLEDPYYPANFLMTKRVADDGILDGIGNELVDAAASGLVAQASADYSLAQDDLMEDLRWPLAKDLSGVRGLGGTLSAIDELEQVQAITNWMFAISTMFLVLMIVAETGYLPRFKGLVGVLAACAVVLLHFFAMTVYLCLALATVILVFFGTQIETVSTLQRSVSTLAVNFVGSIDAPTIKEMKRVTNNSDSIMLTFASQLLIFVVPLFTVILLLSMLLGIVGDAAVEQIQESRKNKTKLYVLGRMLLTQFEPYLLRGRRGPFSIIKHLQTNVSVNTILTDICVPQDESFIGVSQDNLAKEEATAVADGHEGGRSEANTETSTAGPVTEAVRRCAAVNTVANRSRKSEDGASSTPIPARSSRSSRKSEDGVPSTPIQARSSMKASQNSGGLHSQRPPAADEQKSSWRTPRARRQVTLQAFKKAGKLYDPWALQCILKQLRHTKDGGDQVRGDVRQLLPGDSDVRALAVALAKDMLVMEHQNGNAQVTRANLQRLSNNLEKASPASPKLSRSTMLNKGKITAHQHQLLEVDDLHMPEKEEIKDPASTEPRKTLFGGHREEESMAQIRQSRATMAKSKALRAVVMMDRMEEATDQLEQLEERLEQSCERVVAIQEGIGEHDKRLPIIPYSKCRIEGRVEVALKHIQQKSNR</sequence>
<feature type="compositionally biased region" description="Basic residues" evidence="2">
    <location>
        <begin position="1318"/>
        <end position="1327"/>
    </location>
</feature>
<dbReference type="InterPro" id="IPR051223">
    <property type="entry name" value="Polycystin"/>
</dbReference>
<feature type="compositionally biased region" description="Low complexity" evidence="2">
    <location>
        <begin position="1111"/>
        <end position="1120"/>
    </location>
</feature>
<keyword evidence="3" id="KW-0472">Membrane</keyword>
<feature type="compositionally biased region" description="Polar residues" evidence="2">
    <location>
        <begin position="1336"/>
        <end position="1345"/>
    </location>
</feature>
<feature type="compositionally biased region" description="Polar residues" evidence="2">
    <location>
        <begin position="2026"/>
        <end position="2043"/>
    </location>
</feature>
<keyword evidence="3" id="KW-1133">Transmembrane helix</keyword>
<keyword evidence="5" id="KW-1185">Reference proteome</keyword>
<evidence type="ECO:0008006" key="6">
    <source>
        <dbReference type="Google" id="ProtNLM"/>
    </source>
</evidence>
<feature type="transmembrane region" description="Helical" evidence="3">
    <location>
        <begin position="1557"/>
        <end position="1576"/>
    </location>
</feature>
<dbReference type="EMBL" id="LGRX02000838">
    <property type="protein sequence ID" value="KAK3287458.1"/>
    <property type="molecule type" value="Genomic_DNA"/>
</dbReference>
<organism evidence="4 5">
    <name type="scientific">Cymbomonas tetramitiformis</name>
    <dbReference type="NCBI Taxonomy" id="36881"/>
    <lineage>
        <taxon>Eukaryota</taxon>
        <taxon>Viridiplantae</taxon>
        <taxon>Chlorophyta</taxon>
        <taxon>Pyramimonadophyceae</taxon>
        <taxon>Pyramimonadales</taxon>
        <taxon>Pyramimonadaceae</taxon>
        <taxon>Cymbomonas</taxon>
    </lineage>
</organism>
<evidence type="ECO:0000313" key="4">
    <source>
        <dbReference type="EMBL" id="KAK3287458.1"/>
    </source>
</evidence>
<evidence type="ECO:0000256" key="2">
    <source>
        <dbReference type="SAM" id="MobiDB-lite"/>
    </source>
</evidence>
<feature type="region of interest" description="Disordered" evidence="2">
    <location>
        <begin position="911"/>
        <end position="931"/>
    </location>
</feature>